<evidence type="ECO:0000259" key="13">
    <source>
        <dbReference type="Pfam" id="PF08544"/>
    </source>
</evidence>
<evidence type="ECO:0000259" key="12">
    <source>
        <dbReference type="Pfam" id="PF00288"/>
    </source>
</evidence>
<evidence type="ECO:0000256" key="5">
    <source>
        <dbReference type="ARBA" id="ARBA00022741"/>
    </source>
</evidence>
<dbReference type="GO" id="GO:0004335">
    <property type="term" value="F:galactokinase activity"/>
    <property type="evidence" value="ECO:0007669"/>
    <property type="project" value="UniProtKB-UniRule"/>
</dbReference>
<dbReference type="PANTHER" id="PTHR10457">
    <property type="entry name" value="MEVALONATE KINASE/GALACTOKINASE"/>
    <property type="match status" value="1"/>
</dbReference>
<dbReference type="KEGG" id="gfl:GRFL_0206"/>
<keyword evidence="8" id="KW-0460">Magnesium</keyword>
<dbReference type="EC" id="2.7.1.6" evidence="11"/>
<dbReference type="InterPro" id="IPR014721">
    <property type="entry name" value="Ribsml_uS5_D2-typ_fold_subgr"/>
</dbReference>
<keyword evidence="3 15" id="KW-0808">Transferase</keyword>
<dbReference type="InterPro" id="IPR036554">
    <property type="entry name" value="GHMP_kinase_C_sf"/>
</dbReference>
<dbReference type="Pfam" id="PF00288">
    <property type="entry name" value="GHMP_kinases_N"/>
    <property type="match status" value="1"/>
</dbReference>
<dbReference type="RefSeq" id="WP_083642690.1">
    <property type="nucleotide sequence ID" value="NZ_AMRU01000014.1"/>
</dbReference>
<dbReference type="InterPro" id="IPR019539">
    <property type="entry name" value="GalKase_N"/>
</dbReference>
<dbReference type="GO" id="GO:0005524">
    <property type="term" value="F:ATP binding"/>
    <property type="evidence" value="ECO:0007669"/>
    <property type="project" value="UniProtKB-UniRule"/>
</dbReference>
<dbReference type="Proteomes" id="UP000186230">
    <property type="component" value="Chromosome"/>
</dbReference>
<dbReference type="Pfam" id="PF10509">
    <property type="entry name" value="GalKase_gal_bdg"/>
    <property type="match status" value="1"/>
</dbReference>
<keyword evidence="6 15" id="KW-0418">Kinase</keyword>
<evidence type="ECO:0000256" key="2">
    <source>
        <dbReference type="ARBA" id="ARBA00022490"/>
    </source>
</evidence>
<keyword evidence="7" id="KW-0067">ATP-binding</keyword>
<dbReference type="InterPro" id="IPR013750">
    <property type="entry name" value="GHMP_kinase_C_dom"/>
</dbReference>
<comment type="similarity">
    <text evidence="1">Belongs to the GHMP kinase family. GalK subfamily.</text>
</comment>
<dbReference type="Pfam" id="PF08544">
    <property type="entry name" value="GHMP_kinases_C"/>
    <property type="match status" value="1"/>
</dbReference>
<reference evidence="15 16" key="1">
    <citation type="submission" date="2016-07" db="EMBL/GenBank/DDBJ databases">
        <title>Multi-omics approach to identify versatile polysaccharide utilization systems of a marine flavobacterium Gramella flava.</title>
        <authorList>
            <person name="Tang K."/>
        </authorList>
    </citation>
    <scope>NUCLEOTIDE SEQUENCE [LARGE SCALE GENOMIC DNA]</scope>
    <source>
        <strain evidence="15 16">JLT2011</strain>
    </source>
</reference>
<dbReference type="PANTHER" id="PTHR10457:SF7">
    <property type="entry name" value="GALACTOKINASE-RELATED"/>
    <property type="match status" value="1"/>
</dbReference>
<evidence type="ECO:0000256" key="6">
    <source>
        <dbReference type="ARBA" id="ARBA00022777"/>
    </source>
</evidence>
<dbReference type="InterPro" id="IPR006203">
    <property type="entry name" value="GHMP_knse_ATP-bd_CS"/>
</dbReference>
<feature type="domain" description="Galactokinase N-terminal" evidence="14">
    <location>
        <begin position="17"/>
        <end position="57"/>
    </location>
</feature>
<evidence type="ECO:0000256" key="10">
    <source>
        <dbReference type="ARBA" id="ARBA00023277"/>
    </source>
</evidence>
<dbReference type="FunFam" id="3.30.230.10:FF:000017">
    <property type="entry name" value="Galactokinase"/>
    <property type="match status" value="1"/>
</dbReference>
<evidence type="ECO:0000256" key="8">
    <source>
        <dbReference type="ARBA" id="ARBA00022842"/>
    </source>
</evidence>
<keyword evidence="9" id="KW-0299">Galactose metabolism</keyword>
<evidence type="ECO:0000256" key="9">
    <source>
        <dbReference type="ARBA" id="ARBA00023144"/>
    </source>
</evidence>
<gene>
    <name evidence="15" type="ORF">GRFL_0206</name>
</gene>
<dbReference type="GO" id="GO:0006012">
    <property type="term" value="P:galactose metabolic process"/>
    <property type="evidence" value="ECO:0007669"/>
    <property type="project" value="UniProtKB-UniRule"/>
</dbReference>
<dbReference type="PROSITE" id="PS00106">
    <property type="entry name" value="GALACTOKINASE"/>
    <property type="match status" value="1"/>
</dbReference>
<dbReference type="InterPro" id="IPR020568">
    <property type="entry name" value="Ribosomal_Su5_D2-typ_SF"/>
</dbReference>
<dbReference type="FunFam" id="3.30.70.890:FF:000001">
    <property type="entry name" value="Galactokinase"/>
    <property type="match status" value="1"/>
</dbReference>
<feature type="domain" description="GHMP kinase C-terminal" evidence="13">
    <location>
        <begin position="284"/>
        <end position="359"/>
    </location>
</feature>
<dbReference type="PROSITE" id="PS00627">
    <property type="entry name" value="GHMP_KINASES_ATP"/>
    <property type="match status" value="1"/>
</dbReference>
<evidence type="ECO:0000256" key="4">
    <source>
        <dbReference type="ARBA" id="ARBA00022723"/>
    </source>
</evidence>
<dbReference type="PIRSF" id="PIRSF000530">
    <property type="entry name" value="Galactokinase"/>
    <property type="match status" value="1"/>
</dbReference>
<dbReference type="InterPro" id="IPR006204">
    <property type="entry name" value="GHMP_kinase_N_dom"/>
</dbReference>
<keyword evidence="10" id="KW-0119">Carbohydrate metabolism</keyword>
<dbReference type="GO" id="GO:0005829">
    <property type="term" value="C:cytosol"/>
    <property type="evidence" value="ECO:0007669"/>
    <property type="project" value="TreeGrafter"/>
</dbReference>
<dbReference type="Gene3D" id="3.30.230.10">
    <property type="match status" value="1"/>
</dbReference>
<evidence type="ECO:0000259" key="14">
    <source>
        <dbReference type="Pfam" id="PF10509"/>
    </source>
</evidence>
<evidence type="ECO:0000313" key="15">
    <source>
        <dbReference type="EMBL" id="APU66930.1"/>
    </source>
</evidence>
<keyword evidence="4" id="KW-0479">Metal-binding</keyword>
<keyword evidence="16" id="KW-1185">Reference proteome</keyword>
<evidence type="ECO:0000313" key="16">
    <source>
        <dbReference type="Proteomes" id="UP000186230"/>
    </source>
</evidence>
<dbReference type="InterPro" id="IPR006206">
    <property type="entry name" value="Mevalonate/galactokinase"/>
</dbReference>
<dbReference type="OrthoDB" id="250531at2"/>
<organism evidence="15 16">
    <name type="scientific">Christiangramia flava JLT2011</name>
    <dbReference type="NCBI Taxonomy" id="1229726"/>
    <lineage>
        <taxon>Bacteria</taxon>
        <taxon>Pseudomonadati</taxon>
        <taxon>Bacteroidota</taxon>
        <taxon>Flavobacteriia</taxon>
        <taxon>Flavobacteriales</taxon>
        <taxon>Flavobacteriaceae</taxon>
        <taxon>Christiangramia</taxon>
    </lineage>
</organism>
<sequence length="385" mass="43590">MSHIHSFEGLPVDFQDFQSEIQVDSPGRINLIGEHTDYNDGFVMPTAIDKKIYFEFRRNGSDHLCRIYSKTFGRGFEFDLRKIEKGIGWENYIIGVVNELLLLDRKLSGFDCIIESQLPVGSGLSSSAALECGLAGGLNALFQLGLDRIEIVKLSQKAENQFVGMNCGIMDQFASAISKKDHILKLDCRSLEYDFIPADFKNCQLLLLNTNVSHTHTDSGYNSRRQDCEDAVSIIQQQYPAVASLRDVSFELLEEQKNQLSERQYQRCSYVLEENKRVQESAIALKEGKLREFGKLMYLSHEGLQHQYEVSCKELDFLVDYSHDKDFIYGSRMMGGGFGGCTINLIETDQVENFLQEVKPAYKEAFGIELDSIIANADEGTIVKK</sequence>
<dbReference type="Gene3D" id="3.30.70.890">
    <property type="entry name" value="GHMP kinase, C-terminal domain"/>
    <property type="match status" value="1"/>
</dbReference>
<dbReference type="STRING" id="1229726.GRFL_0206"/>
<dbReference type="InterPro" id="IPR000705">
    <property type="entry name" value="Galactokinase"/>
</dbReference>
<dbReference type="PRINTS" id="PR00473">
    <property type="entry name" value="GALCTOKINASE"/>
</dbReference>
<feature type="domain" description="GHMP kinase N-terminal" evidence="12">
    <location>
        <begin position="91"/>
        <end position="177"/>
    </location>
</feature>
<dbReference type="InterPro" id="IPR019741">
    <property type="entry name" value="Galactokinase_CS"/>
</dbReference>
<name>A0A1L7I022_9FLAO</name>
<proteinExistence type="inferred from homology"/>
<dbReference type="GO" id="GO:0046872">
    <property type="term" value="F:metal ion binding"/>
    <property type="evidence" value="ECO:0007669"/>
    <property type="project" value="UniProtKB-KW"/>
</dbReference>
<evidence type="ECO:0000256" key="1">
    <source>
        <dbReference type="ARBA" id="ARBA00006566"/>
    </source>
</evidence>
<dbReference type="SUPFAM" id="SSF54211">
    <property type="entry name" value="Ribosomal protein S5 domain 2-like"/>
    <property type="match status" value="1"/>
</dbReference>
<keyword evidence="5" id="KW-0547">Nucleotide-binding</keyword>
<dbReference type="EMBL" id="CP016359">
    <property type="protein sequence ID" value="APU66930.1"/>
    <property type="molecule type" value="Genomic_DNA"/>
</dbReference>
<evidence type="ECO:0000256" key="3">
    <source>
        <dbReference type="ARBA" id="ARBA00022679"/>
    </source>
</evidence>
<dbReference type="PRINTS" id="PR00959">
    <property type="entry name" value="MEVGALKINASE"/>
</dbReference>
<dbReference type="AlphaFoldDB" id="A0A1L7I022"/>
<keyword evidence="2" id="KW-0963">Cytoplasm</keyword>
<evidence type="ECO:0000256" key="7">
    <source>
        <dbReference type="ARBA" id="ARBA00022840"/>
    </source>
</evidence>
<accession>A0A1L7I022</accession>
<dbReference type="NCBIfam" id="TIGR00131">
    <property type="entry name" value="gal_kin"/>
    <property type="match status" value="1"/>
</dbReference>
<dbReference type="SUPFAM" id="SSF55060">
    <property type="entry name" value="GHMP Kinase, C-terminal domain"/>
    <property type="match status" value="1"/>
</dbReference>
<protein>
    <recommendedName>
        <fullName evidence="11">Galactokinase</fullName>
        <ecNumber evidence="11">2.7.1.6</ecNumber>
    </recommendedName>
</protein>
<evidence type="ECO:0000256" key="11">
    <source>
        <dbReference type="NCBIfam" id="TIGR00131"/>
    </source>
</evidence>